<organism evidence="1 2">
    <name type="scientific">Xenoophorus captivus</name>
    <dbReference type="NCBI Taxonomy" id="1517983"/>
    <lineage>
        <taxon>Eukaryota</taxon>
        <taxon>Metazoa</taxon>
        <taxon>Chordata</taxon>
        <taxon>Craniata</taxon>
        <taxon>Vertebrata</taxon>
        <taxon>Euteleostomi</taxon>
        <taxon>Actinopterygii</taxon>
        <taxon>Neopterygii</taxon>
        <taxon>Teleostei</taxon>
        <taxon>Neoteleostei</taxon>
        <taxon>Acanthomorphata</taxon>
        <taxon>Ovalentaria</taxon>
        <taxon>Atherinomorphae</taxon>
        <taxon>Cyprinodontiformes</taxon>
        <taxon>Goodeidae</taxon>
        <taxon>Xenoophorus</taxon>
    </lineage>
</organism>
<comment type="caution">
    <text evidence="1">The sequence shown here is derived from an EMBL/GenBank/DDBJ whole genome shotgun (WGS) entry which is preliminary data.</text>
</comment>
<keyword evidence="2" id="KW-1185">Reference proteome</keyword>
<evidence type="ECO:0008006" key="3">
    <source>
        <dbReference type="Google" id="ProtNLM"/>
    </source>
</evidence>
<dbReference type="Proteomes" id="UP001434883">
    <property type="component" value="Unassembled WGS sequence"/>
</dbReference>
<reference evidence="1 2" key="1">
    <citation type="submission" date="2021-06" db="EMBL/GenBank/DDBJ databases">
        <authorList>
            <person name="Palmer J.M."/>
        </authorList>
    </citation>
    <scope>NUCLEOTIDE SEQUENCE [LARGE SCALE GENOMIC DNA]</scope>
    <source>
        <strain evidence="1 2">XC_2019</strain>
        <tissue evidence="1">Muscle</tissue>
    </source>
</reference>
<accession>A0ABV0S9L2</accession>
<gene>
    <name evidence="1" type="ORF">XENOCAPTIV_022645</name>
</gene>
<proteinExistence type="predicted"/>
<evidence type="ECO:0000313" key="1">
    <source>
        <dbReference type="EMBL" id="MEQ2216806.1"/>
    </source>
</evidence>
<dbReference type="EMBL" id="JAHRIN010072293">
    <property type="protein sequence ID" value="MEQ2216806.1"/>
    <property type="molecule type" value="Genomic_DNA"/>
</dbReference>
<sequence length="106" mass="11859">MTSSVCTLLSGHLIPHMMAVAPSDTPNICLGSKLYQRAFSPYSSFNRLLFTECHFLFLTNSCFAVTLPLLVTLTISSPHRFIFSSVSCSLHLIHASEPKRVEKRTR</sequence>
<evidence type="ECO:0000313" key="2">
    <source>
        <dbReference type="Proteomes" id="UP001434883"/>
    </source>
</evidence>
<name>A0ABV0S9L2_9TELE</name>
<protein>
    <recommendedName>
        <fullName evidence="3">Secreted protein</fullName>
    </recommendedName>
</protein>